<dbReference type="InterPro" id="IPR051157">
    <property type="entry name" value="PDH/Transketolase"/>
</dbReference>
<dbReference type="Pfam" id="PF02780">
    <property type="entry name" value="Transketolase_C"/>
    <property type="match status" value="1"/>
</dbReference>
<comment type="cofactor">
    <cofactor evidence="1">
        <name>thiamine diphosphate</name>
        <dbReference type="ChEBI" id="CHEBI:58937"/>
    </cofactor>
</comment>
<dbReference type="InterPro" id="IPR009014">
    <property type="entry name" value="Transketo_C/PFOR_II"/>
</dbReference>
<evidence type="ECO:0000313" key="6">
    <source>
        <dbReference type="Proteomes" id="UP000010880"/>
    </source>
</evidence>
<protein>
    <submittedName>
        <fullName evidence="5">Transketolase, alpha subunit</fullName>
    </submittedName>
</protein>
<sequence>MTEEIPTRNAYGEALVELGAKNEDVVVLDADLAGSTRTTYFAEEYEDRFFQVGIAEQNMMGMAAGLATCGKVAFASTFAVFGSARVADQIRNSIAYPNLNVKIAVTHAGITVGPDGATHQSVEDLSILRAIPNMTVIVPADYTEAKAATKAAAEYDGPVYLRFGRVGTPVVFAEEDYKFEWGKVNVVEEGSDVTIFAAGMMLAKALEAKEELAQEDISAEVVNVHTIKPLDVEGVVASAKKTGAVVTAEEHNIYGGLGSAIAEAVAENYPVPVKRVGVKDTFGKSGAPKELIEEFDLTAEEIVKNVKEVIKKK</sequence>
<dbReference type="Gene3D" id="3.40.50.970">
    <property type="match status" value="1"/>
</dbReference>
<dbReference type="SUPFAM" id="SSF52518">
    <property type="entry name" value="Thiamin diphosphate-binding fold (THDP-binding)"/>
    <property type="match status" value="1"/>
</dbReference>
<evidence type="ECO:0000256" key="2">
    <source>
        <dbReference type="ARBA" id="ARBA00007131"/>
    </source>
</evidence>
<feature type="domain" description="Transketolase-like pyrimidine-binding" evidence="4">
    <location>
        <begin position="5"/>
        <end position="170"/>
    </location>
</feature>
<dbReference type="PANTHER" id="PTHR43825:SF1">
    <property type="entry name" value="TRANSKETOLASE-LIKE PYRIMIDINE-BINDING DOMAIN-CONTAINING PROTEIN"/>
    <property type="match status" value="1"/>
</dbReference>
<organism evidence="5 6">
    <name type="scientific">Halobacteroides halobius (strain ATCC 35273 / DSM 5150 / MD-1)</name>
    <dbReference type="NCBI Taxonomy" id="748449"/>
    <lineage>
        <taxon>Bacteria</taxon>
        <taxon>Bacillati</taxon>
        <taxon>Bacillota</taxon>
        <taxon>Clostridia</taxon>
        <taxon>Halanaerobiales</taxon>
        <taxon>Halobacteroidaceae</taxon>
        <taxon>Halobacteroides</taxon>
    </lineage>
</organism>
<dbReference type="AlphaFoldDB" id="L0K9V4"/>
<dbReference type="Pfam" id="PF02779">
    <property type="entry name" value="Transket_pyr"/>
    <property type="match status" value="1"/>
</dbReference>
<dbReference type="HOGENOM" id="CLU_009227_1_1_9"/>
<evidence type="ECO:0000259" key="4">
    <source>
        <dbReference type="SMART" id="SM00861"/>
    </source>
</evidence>
<dbReference type="CDD" id="cd07033">
    <property type="entry name" value="TPP_PYR_DXS_TK_like"/>
    <property type="match status" value="1"/>
</dbReference>
<dbReference type="Proteomes" id="UP000010880">
    <property type="component" value="Chromosome"/>
</dbReference>
<comment type="similarity">
    <text evidence="2">Belongs to the transketolase family.</text>
</comment>
<dbReference type="InterPro" id="IPR033248">
    <property type="entry name" value="Transketolase_C"/>
</dbReference>
<keyword evidence="3" id="KW-0786">Thiamine pyrophosphate</keyword>
<reference evidence="6" key="1">
    <citation type="submission" date="2012-02" db="EMBL/GenBank/DDBJ databases">
        <title>The complete genome of Halobacteroides halobius DSM 5150.</title>
        <authorList>
            <person name="Lucas S."/>
            <person name="Copeland A."/>
            <person name="Lapidus A."/>
            <person name="Glavina del Rio T."/>
            <person name="Dalin E."/>
            <person name="Tice H."/>
            <person name="Bruce D."/>
            <person name="Goodwin L."/>
            <person name="Pitluck S."/>
            <person name="Peters L."/>
            <person name="Mikhailova N."/>
            <person name="Gu W."/>
            <person name="Kyrpides N."/>
            <person name="Mavromatis K."/>
            <person name="Ivanova N."/>
            <person name="Brettin T."/>
            <person name="Detter J.C."/>
            <person name="Han C."/>
            <person name="Larimer F."/>
            <person name="Land M."/>
            <person name="Hauser L."/>
            <person name="Markowitz V."/>
            <person name="Cheng J.-F."/>
            <person name="Hugenholtz P."/>
            <person name="Woyke T."/>
            <person name="Wu D."/>
            <person name="Tindall B."/>
            <person name="Pomrenke H."/>
            <person name="Brambilla E."/>
            <person name="Klenk H.-P."/>
            <person name="Eisen J.A."/>
        </authorList>
    </citation>
    <scope>NUCLEOTIDE SEQUENCE [LARGE SCALE GENOMIC DNA]</scope>
    <source>
        <strain evidence="6">ATCC 35273 / DSM 5150 / MD-1</strain>
    </source>
</reference>
<dbReference type="PATRIC" id="fig|748449.3.peg.2138"/>
<dbReference type="eggNOG" id="COG3958">
    <property type="taxonomic scope" value="Bacteria"/>
</dbReference>
<dbReference type="FunFam" id="3.40.50.970:FF:000129">
    <property type="entry name" value="Transketolase"/>
    <property type="match status" value="1"/>
</dbReference>
<evidence type="ECO:0000256" key="3">
    <source>
        <dbReference type="ARBA" id="ARBA00023052"/>
    </source>
</evidence>
<name>L0K9V4_HALHC</name>
<dbReference type="STRING" id="748449.Halha_2221"/>
<keyword evidence="6" id="KW-1185">Reference proteome</keyword>
<proteinExistence type="inferred from homology"/>
<dbReference type="Gene3D" id="3.40.50.920">
    <property type="match status" value="1"/>
</dbReference>
<accession>L0K9V4</accession>
<dbReference type="OrthoDB" id="8732661at2"/>
<dbReference type="InterPro" id="IPR029061">
    <property type="entry name" value="THDP-binding"/>
</dbReference>
<dbReference type="PANTHER" id="PTHR43825">
    <property type="entry name" value="PYRUVATE DEHYDROGENASE E1 COMPONENT"/>
    <property type="match status" value="1"/>
</dbReference>
<dbReference type="InterPro" id="IPR005475">
    <property type="entry name" value="Transketolase-like_Pyr-bd"/>
</dbReference>
<dbReference type="RefSeq" id="WP_015327811.1">
    <property type="nucleotide sequence ID" value="NC_019978.1"/>
</dbReference>
<evidence type="ECO:0000313" key="5">
    <source>
        <dbReference type="EMBL" id="AGB42097.1"/>
    </source>
</evidence>
<dbReference type="SMART" id="SM00861">
    <property type="entry name" value="Transket_pyr"/>
    <property type="match status" value="1"/>
</dbReference>
<dbReference type="KEGG" id="hhl:Halha_2221"/>
<evidence type="ECO:0000256" key="1">
    <source>
        <dbReference type="ARBA" id="ARBA00001964"/>
    </source>
</evidence>
<dbReference type="EMBL" id="CP003359">
    <property type="protein sequence ID" value="AGB42097.1"/>
    <property type="molecule type" value="Genomic_DNA"/>
</dbReference>
<dbReference type="SUPFAM" id="SSF52922">
    <property type="entry name" value="TK C-terminal domain-like"/>
    <property type="match status" value="1"/>
</dbReference>
<gene>
    <name evidence="5" type="ordered locus">Halha_2221</name>
</gene>